<reference evidence="5" key="1">
    <citation type="journal article" date="2018" name="Nat. Microbiol.">
        <title>Leveraging single-cell genomics to expand the fungal tree of life.</title>
        <authorList>
            <person name="Ahrendt S.R."/>
            <person name="Quandt C.A."/>
            <person name="Ciobanu D."/>
            <person name="Clum A."/>
            <person name="Salamov A."/>
            <person name="Andreopoulos B."/>
            <person name="Cheng J.F."/>
            <person name="Woyke T."/>
            <person name="Pelin A."/>
            <person name="Henrissat B."/>
            <person name="Reynolds N.K."/>
            <person name="Benny G.L."/>
            <person name="Smith M.E."/>
            <person name="James T.Y."/>
            <person name="Grigoriev I.V."/>
        </authorList>
    </citation>
    <scope>NUCLEOTIDE SEQUENCE [LARGE SCALE GENOMIC DNA]</scope>
</reference>
<protein>
    <recommendedName>
        <fullName evidence="3">UBP-type domain-containing protein</fullName>
    </recommendedName>
</protein>
<dbReference type="PANTHER" id="PTHR47665:SF1">
    <property type="entry name" value="HISTONE DEACETYLASE-LIKE PROTEIN"/>
    <property type="match status" value="1"/>
</dbReference>
<dbReference type="InterPro" id="IPR001607">
    <property type="entry name" value="Znf_UBP"/>
</dbReference>
<evidence type="ECO:0000313" key="4">
    <source>
        <dbReference type="EMBL" id="RKP13056.1"/>
    </source>
</evidence>
<proteinExistence type="predicted"/>
<evidence type="ECO:0000256" key="1">
    <source>
        <dbReference type="PROSITE-ProRule" id="PRU00502"/>
    </source>
</evidence>
<keyword evidence="1" id="KW-0863">Zinc-finger</keyword>
<dbReference type="SMART" id="SM00290">
    <property type="entry name" value="ZnF_UBP"/>
    <property type="match status" value="1"/>
</dbReference>
<dbReference type="InterPro" id="IPR013083">
    <property type="entry name" value="Znf_RING/FYVE/PHD"/>
</dbReference>
<dbReference type="Pfam" id="PF02148">
    <property type="entry name" value="zf-UBP"/>
    <property type="match status" value="1"/>
</dbReference>
<dbReference type="SUPFAM" id="SSF57850">
    <property type="entry name" value="RING/U-box"/>
    <property type="match status" value="1"/>
</dbReference>
<dbReference type="Gene3D" id="3.30.40.10">
    <property type="entry name" value="Zinc/RING finger domain, C3HC4 (zinc finger)"/>
    <property type="match status" value="1"/>
</dbReference>
<dbReference type="AlphaFoldDB" id="A0A4P9Y2D8"/>
<dbReference type="OrthoDB" id="424012at2759"/>
<dbReference type="PANTHER" id="PTHR47665">
    <property type="entry name" value="HISTONE DEACETYLASE-LIKE PROTEIN"/>
    <property type="match status" value="1"/>
</dbReference>
<keyword evidence="5" id="KW-1185">Reference proteome</keyword>
<evidence type="ECO:0000313" key="5">
    <source>
        <dbReference type="Proteomes" id="UP000267251"/>
    </source>
</evidence>
<dbReference type="GO" id="GO:0008270">
    <property type="term" value="F:zinc ion binding"/>
    <property type="evidence" value="ECO:0007669"/>
    <property type="project" value="UniProtKB-KW"/>
</dbReference>
<organism evidence="4 5">
    <name type="scientific">Piptocephalis cylindrospora</name>
    <dbReference type="NCBI Taxonomy" id="1907219"/>
    <lineage>
        <taxon>Eukaryota</taxon>
        <taxon>Fungi</taxon>
        <taxon>Fungi incertae sedis</taxon>
        <taxon>Zoopagomycota</taxon>
        <taxon>Zoopagomycotina</taxon>
        <taxon>Zoopagomycetes</taxon>
        <taxon>Zoopagales</taxon>
        <taxon>Piptocephalidaceae</taxon>
        <taxon>Piptocephalis</taxon>
    </lineage>
</organism>
<evidence type="ECO:0000256" key="2">
    <source>
        <dbReference type="SAM" id="MobiDB-lite"/>
    </source>
</evidence>
<keyword evidence="1" id="KW-0862">Zinc</keyword>
<sequence>MSSNKGKAPINPETSLSASDDGSGGFPVIPRKDCPHVKEGIEEDWTRVPVDAFAPCAQCSETEENWRCLGCQEVLCSRYRNAHMAEHAQGSGHPLAISHADLSTWCAQCEDYITDPFGEFPPDQRKAD</sequence>
<accession>A0A4P9Y2D8</accession>
<dbReference type="EMBL" id="KZ988121">
    <property type="protein sequence ID" value="RKP13056.1"/>
    <property type="molecule type" value="Genomic_DNA"/>
</dbReference>
<feature type="domain" description="UBP-type" evidence="3">
    <location>
        <begin position="32"/>
        <end position="128"/>
    </location>
</feature>
<gene>
    <name evidence="4" type="ORF">BJ684DRAFT_20432</name>
</gene>
<feature type="region of interest" description="Disordered" evidence="2">
    <location>
        <begin position="1"/>
        <end position="31"/>
    </location>
</feature>
<dbReference type="Proteomes" id="UP000267251">
    <property type="component" value="Unassembled WGS sequence"/>
</dbReference>
<name>A0A4P9Y2D8_9FUNG</name>
<dbReference type="PROSITE" id="PS50271">
    <property type="entry name" value="ZF_UBP"/>
    <property type="match status" value="1"/>
</dbReference>
<keyword evidence="1" id="KW-0479">Metal-binding</keyword>
<evidence type="ECO:0000259" key="3">
    <source>
        <dbReference type="PROSITE" id="PS50271"/>
    </source>
</evidence>